<evidence type="ECO:0000313" key="2">
    <source>
        <dbReference type="Proteomes" id="UP000587002"/>
    </source>
</evidence>
<dbReference type="Gene3D" id="3.40.50.150">
    <property type="entry name" value="Vaccinia Virus protein VP39"/>
    <property type="match status" value="1"/>
</dbReference>
<reference evidence="1 2" key="1">
    <citation type="submission" date="2020-07" db="EMBL/GenBank/DDBJ databases">
        <title>Sequencing the genomes of 1000 actinobacteria strains.</title>
        <authorList>
            <person name="Klenk H.-P."/>
        </authorList>
    </citation>
    <scope>NUCLEOTIDE SEQUENCE [LARGE SCALE GENOMIC DNA]</scope>
    <source>
        <strain evidence="1 2">DSM 44065</strain>
    </source>
</reference>
<dbReference type="EMBL" id="JACCFJ010000001">
    <property type="protein sequence ID" value="NYI85923.1"/>
    <property type="molecule type" value="Genomic_DNA"/>
</dbReference>
<protein>
    <recommendedName>
        <fullName evidence="3">Class I SAM-dependent methyltransferase</fullName>
    </recommendedName>
</protein>
<accession>A0A853ATE6</accession>
<comment type="caution">
    <text evidence="1">The sequence shown here is derived from an EMBL/GenBank/DDBJ whole genome shotgun (WGS) entry which is preliminary data.</text>
</comment>
<gene>
    <name evidence="1" type="ORF">HNR68_004553</name>
</gene>
<dbReference type="Proteomes" id="UP000587002">
    <property type="component" value="Unassembled WGS sequence"/>
</dbReference>
<dbReference type="InterPro" id="IPR029063">
    <property type="entry name" value="SAM-dependent_MTases_sf"/>
</dbReference>
<keyword evidence="2" id="KW-1185">Reference proteome</keyword>
<evidence type="ECO:0008006" key="3">
    <source>
        <dbReference type="Google" id="ProtNLM"/>
    </source>
</evidence>
<evidence type="ECO:0000313" key="1">
    <source>
        <dbReference type="EMBL" id="NYI85923.1"/>
    </source>
</evidence>
<dbReference type="RefSeq" id="WP_218888396.1">
    <property type="nucleotide sequence ID" value="NZ_BAABFH010000001.1"/>
</dbReference>
<name>A0A853ATE6_9PSEU</name>
<dbReference type="SUPFAM" id="SSF53335">
    <property type="entry name" value="S-adenosyl-L-methionine-dependent methyltransferases"/>
    <property type="match status" value="1"/>
</dbReference>
<proteinExistence type="predicted"/>
<organism evidence="1 2">
    <name type="scientific">Saccharopolyspora hordei</name>
    <dbReference type="NCBI Taxonomy" id="1838"/>
    <lineage>
        <taxon>Bacteria</taxon>
        <taxon>Bacillati</taxon>
        <taxon>Actinomycetota</taxon>
        <taxon>Actinomycetes</taxon>
        <taxon>Pseudonocardiales</taxon>
        <taxon>Pseudonocardiaceae</taxon>
        <taxon>Saccharopolyspora</taxon>
    </lineage>
</organism>
<sequence length="197" mass="20792">MASTDIDDVVGYWDRDARRDGDRVSHEAFGWTQYDGRGPGAEPLGGPRSALELGSGRGDAVAALAAQGVDATGVDLSGEHHRLALRTWGGLPGAHVVHGQGRAVVHRPPPPAAAGARPRGARRAFSHAPAVPGSHGVQGMCGDGFTGRQVWIHRWAHEPGTWADLLTEHGFTDVRVWVEPAPEPDHVGTLIGTARRG</sequence>
<dbReference type="AlphaFoldDB" id="A0A853ATE6"/>